<feature type="transmembrane region" description="Helical" evidence="8">
    <location>
        <begin position="211"/>
        <end position="229"/>
    </location>
</feature>
<dbReference type="GO" id="GO:0004252">
    <property type="term" value="F:serine-type endopeptidase activity"/>
    <property type="evidence" value="ECO:0007669"/>
    <property type="project" value="InterPro"/>
</dbReference>
<name>A0A4Z1E3L2_9MICO</name>
<proteinExistence type="inferred from homology"/>
<evidence type="ECO:0000256" key="4">
    <source>
        <dbReference type="ARBA" id="ARBA00022801"/>
    </source>
</evidence>
<evidence type="ECO:0000259" key="9">
    <source>
        <dbReference type="Pfam" id="PF01694"/>
    </source>
</evidence>
<dbReference type="Proteomes" id="UP000297318">
    <property type="component" value="Unassembled WGS sequence"/>
</dbReference>
<evidence type="ECO:0000256" key="1">
    <source>
        <dbReference type="ARBA" id="ARBA00004141"/>
    </source>
</evidence>
<dbReference type="InterPro" id="IPR050925">
    <property type="entry name" value="Rhomboid_protease_S54"/>
</dbReference>
<keyword evidence="10" id="KW-0645">Protease</keyword>
<dbReference type="RefSeq" id="WP_135849115.1">
    <property type="nucleotide sequence ID" value="NZ_RHPJ01000002.1"/>
</dbReference>
<dbReference type="GO" id="GO:0006508">
    <property type="term" value="P:proteolysis"/>
    <property type="evidence" value="ECO:0007669"/>
    <property type="project" value="UniProtKB-KW"/>
</dbReference>
<gene>
    <name evidence="10" type="ORF">SERN_1057</name>
</gene>
<dbReference type="GO" id="GO:0016020">
    <property type="term" value="C:membrane"/>
    <property type="evidence" value="ECO:0007669"/>
    <property type="project" value="UniProtKB-SubCell"/>
</dbReference>
<evidence type="ECO:0000256" key="7">
    <source>
        <dbReference type="SAM" id="MobiDB-lite"/>
    </source>
</evidence>
<evidence type="ECO:0000256" key="8">
    <source>
        <dbReference type="SAM" id="Phobius"/>
    </source>
</evidence>
<dbReference type="Gene3D" id="1.20.1540.10">
    <property type="entry name" value="Rhomboid-like"/>
    <property type="match status" value="1"/>
</dbReference>
<evidence type="ECO:0000313" key="10">
    <source>
        <dbReference type="EMBL" id="TGO05053.1"/>
    </source>
</evidence>
<dbReference type="CDD" id="cd19756">
    <property type="entry name" value="Bbox2"/>
    <property type="match status" value="1"/>
</dbReference>
<comment type="caution">
    <text evidence="10">The sequence shown here is derived from an EMBL/GenBank/DDBJ whole genome shotgun (WGS) entry which is preliminary data.</text>
</comment>
<feature type="compositionally biased region" description="Low complexity" evidence="7">
    <location>
        <begin position="35"/>
        <end position="53"/>
    </location>
</feature>
<dbReference type="InterPro" id="IPR022764">
    <property type="entry name" value="Peptidase_S54_rhomboid_dom"/>
</dbReference>
<keyword evidence="6 8" id="KW-0472">Membrane</keyword>
<evidence type="ECO:0000256" key="5">
    <source>
        <dbReference type="ARBA" id="ARBA00022989"/>
    </source>
</evidence>
<keyword evidence="4" id="KW-0378">Hydrolase</keyword>
<reference evidence="10 11" key="1">
    <citation type="submission" date="2018-11" db="EMBL/GenBank/DDBJ databases">
        <title>Complete genome sequencing of the Actinobacteria Serinibacter sp. K3-2.</title>
        <authorList>
            <person name="Rakitin A.L."/>
            <person name="Beletsky A.V."/>
            <person name="Mardanov A.V."/>
            <person name="Ravin N.V."/>
            <person name="Gromova A.S."/>
            <person name="Filippova S.N."/>
            <person name="Gal'Chenko V.F."/>
        </authorList>
    </citation>
    <scope>NUCLEOTIDE SEQUENCE [LARGE SCALE GENOMIC DNA]</scope>
    <source>
        <strain evidence="10 11">K3-2</strain>
    </source>
</reference>
<feature type="transmembrane region" description="Helical" evidence="8">
    <location>
        <begin position="235"/>
        <end position="253"/>
    </location>
</feature>
<dbReference type="SUPFAM" id="SSF57845">
    <property type="entry name" value="B-box zinc-binding domain"/>
    <property type="match status" value="1"/>
</dbReference>
<dbReference type="InterPro" id="IPR035952">
    <property type="entry name" value="Rhomboid-like_sf"/>
</dbReference>
<sequence>MSGFGGYGSSPHPGQDPVPGQGGGSPSFGQGQGYGQQQPYGQSFGQQQPGYGAPVPPQQPAYGGGGAPTCPRHPDRVSYVSCQRCGRPACPECQRSATVGIHCVDCAGAAARTRPQVRTVLGGVDRGGPPVITYTIMAICVVLELLRYLALPLYQEIYTQLVFWPPFAASEPYRFLTSTVLHGGIMHLAFNMYALFIVGRDLERLLGRARYLTLYLLSAVGGSVVYLLIQGLDAAPVVGASGGVFGLFGAFAILLRRFGRDPRQILVLIGINAVIGFVLPGIAWQAHLGGLLVGAGLAALYAYVPRERAWLHWAGSGAVLALLAGVSAAVLL</sequence>
<comment type="similarity">
    <text evidence="2">Belongs to the peptidase S54 family.</text>
</comment>
<feature type="compositionally biased region" description="Gly residues" evidence="7">
    <location>
        <begin position="20"/>
        <end position="34"/>
    </location>
</feature>
<dbReference type="OrthoDB" id="9807874at2"/>
<evidence type="ECO:0000256" key="6">
    <source>
        <dbReference type="ARBA" id="ARBA00023136"/>
    </source>
</evidence>
<accession>A0A4Z1E3L2</accession>
<keyword evidence="5 8" id="KW-1133">Transmembrane helix</keyword>
<keyword evidence="11" id="KW-1185">Reference proteome</keyword>
<comment type="subcellular location">
    <subcellularLocation>
        <location evidence="1">Membrane</location>
        <topology evidence="1">Multi-pass membrane protein</topology>
    </subcellularLocation>
</comment>
<feature type="transmembrane region" description="Helical" evidence="8">
    <location>
        <begin position="311"/>
        <end position="331"/>
    </location>
</feature>
<keyword evidence="3 8" id="KW-0812">Transmembrane</keyword>
<dbReference type="AlphaFoldDB" id="A0A4Z1E3L2"/>
<organism evidence="10 11">
    <name type="scientific">Serinibacter arcticus</name>
    <dbReference type="NCBI Taxonomy" id="1655435"/>
    <lineage>
        <taxon>Bacteria</taxon>
        <taxon>Bacillati</taxon>
        <taxon>Actinomycetota</taxon>
        <taxon>Actinomycetes</taxon>
        <taxon>Micrococcales</taxon>
        <taxon>Beutenbergiaceae</taxon>
        <taxon>Serinibacter</taxon>
    </lineage>
</organism>
<dbReference type="EMBL" id="RHPJ01000002">
    <property type="protein sequence ID" value="TGO05053.1"/>
    <property type="molecule type" value="Genomic_DNA"/>
</dbReference>
<dbReference type="SUPFAM" id="SSF144091">
    <property type="entry name" value="Rhomboid-like"/>
    <property type="match status" value="1"/>
</dbReference>
<dbReference type="PANTHER" id="PTHR43731:SF14">
    <property type="entry name" value="PRESENILIN-ASSOCIATED RHOMBOID-LIKE PROTEIN, MITOCHONDRIAL"/>
    <property type="match status" value="1"/>
</dbReference>
<dbReference type="Pfam" id="PF01694">
    <property type="entry name" value="Rhomboid"/>
    <property type="match status" value="1"/>
</dbReference>
<feature type="transmembrane region" description="Helical" evidence="8">
    <location>
        <begin position="175"/>
        <end position="199"/>
    </location>
</feature>
<feature type="transmembrane region" description="Helical" evidence="8">
    <location>
        <begin position="265"/>
        <end position="282"/>
    </location>
</feature>
<evidence type="ECO:0000313" key="11">
    <source>
        <dbReference type="Proteomes" id="UP000297318"/>
    </source>
</evidence>
<evidence type="ECO:0000256" key="3">
    <source>
        <dbReference type="ARBA" id="ARBA00022692"/>
    </source>
</evidence>
<feature type="domain" description="Peptidase S54 rhomboid" evidence="9">
    <location>
        <begin position="170"/>
        <end position="301"/>
    </location>
</feature>
<protein>
    <submittedName>
        <fullName evidence="10">Rhomboid family serine protease</fullName>
    </submittedName>
</protein>
<feature type="region of interest" description="Disordered" evidence="7">
    <location>
        <begin position="1"/>
        <end position="68"/>
    </location>
</feature>
<dbReference type="PANTHER" id="PTHR43731">
    <property type="entry name" value="RHOMBOID PROTEASE"/>
    <property type="match status" value="1"/>
</dbReference>
<evidence type="ECO:0000256" key="2">
    <source>
        <dbReference type="ARBA" id="ARBA00009045"/>
    </source>
</evidence>